<accession>A0ABU1UWN2</accession>
<evidence type="ECO:0000256" key="2">
    <source>
        <dbReference type="ARBA" id="ARBA00002953"/>
    </source>
</evidence>
<dbReference type="PIRSF" id="PIRSF000463">
    <property type="entry name" value="GlgB"/>
    <property type="match status" value="1"/>
</dbReference>
<dbReference type="Gene3D" id="2.60.40.10">
    <property type="entry name" value="Immunoglobulins"/>
    <property type="match status" value="2"/>
</dbReference>
<feature type="active site" description="Proton donor" evidence="10">
    <location>
        <position position="470"/>
    </location>
</feature>
<proteinExistence type="inferred from homology"/>
<dbReference type="InterPro" id="IPR006407">
    <property type="entry name" value="GlgB"/>
</dbReference>
<evidence type="ECO:0000313" key="13">
    <source>
        <dbReference type="Proteomes" id="UP001253595"/>
    </source>
</evidence>
<dbReference type="CDD" id="cd11322">
    <property type="entry name" value="AmyAc_Glg_BE"/>
    <property type="match status" value="1"/>
</dbReference>
<dbReference type="PANTHER" id="PTHR43651:SF3">
    <property type="entry name" value="1,4-ALPHA-GLUCAN-BRANCHING ENZYME"/>
    <property type="match status" value="1"/>
</dbReference>
<comment type="subunit">
    <text evidence="10">Monomer.</text>
</comment>
<dbReference type="HAMAP" id="MF_00685">
    <property type="entry name" value="GlgB"/>
    <property type="match status" value="1"/>
</dbReference>
<gene>
    <name evidence="10" type="primary">glgB</name>
    <name evidence="12" type="ORF">J2X05_001600</name>
</gene>
<dbReference type="Pfam" id="PF02922">
    <property type="entry name" value="CBM_48"/>
    <property type="match status" value="1"/>
</dbReference>
<dbReference type="NCBIfam" id="TIGR01515">
    <property type="entry name" value="branching_enzym"/>
    <property type="match status" value="1"/>
</dbReference>
<evidence type="ECO:0000256" key="9">
    <source>
        <dbReference type="ARBA" id="ARBA00023277"/>
    </source>
</evidence>
<dbReference type="InterPro" id="IPR037439">
    <property type="entry name" value="Branching_enzy"/>
</dbReference>
<dbReference type="SUPFAM" id="SSF51445">
    <property type="entry name" value="(Trans)glycosidases"/>
    <property type="match status" value="1"/>
</dbReference>
<dbReference type="Pfam" id="PF00128">
    <property type="entry name" value="Alpha-amylase"/>
    <property type="match status" value="2"/>
</dbReference>
<keyword evidence="5 10" id="KW-0321">Glycogen metabolism</keyword>
<dbReference type="InterPro" id="IPR054169">
    <property type="entry name" value="GlgB_N"/>
</dbReference>
<keyword evidence="8 10" id="KW-0320">Glycogen biosynthesis</keyword>
<dbReference type="EMBL" id="JAVDVX010000002">
    <property type="protein sequence ID" value="MDR7089594.1"/>
    <property type="molecule type" value="Genomic_DNA"/>
</dbReference>
<evidence type="ECO:0000313" key="12">
    <source>
        <dbReference type="EMBL" id="MDR7089594.1"/>
    </source>
</evidence>
<dbReference type="PANTHER" id="PTHR43651">
    <property type="entry name" value="1,4-ALPHA-GLUCAN-BRANCHING ENZYME"/>
    <property type="match status" value="1"/>
</dbReference>
<evidence type="ECO:0000256" key="3">
    <source>
        <dbReference type="ARBA" id="ARBA00004964"/>
    </source>
</evidence>
<comment type="catalytic activity">
    <reaction evidence="1 10">
        <text>Transfers a segment of a (1-&gt;4)-alpha-D-glucan chain to a primary hydroxy group in a similar glucan chain.</text>
        <dbReference type="EC" id="2.4.1.18"/>
    </reaction>
</comment>
<comment type="similarity">
    <text evidence="4 10">Belongs to the glycosyl hydrolase 13 family. GlgB subfamily.</text>
</comment>
<dbReference type="InterPro" id="IPR013783">
    <property type="entry name" value="Ig-like_fold"/>
</dbReference>
<feature type="domain" description="Glycosyl hydrolase family 13 catalytic" evidence="11">
    <location>
        <begin position="260"/>
        <end position="632"/>
    </location>
</feature>
<dbReference type="Pfam" id="PF22019">
    <property type="entry name" value="GlgB_N"/>
    <property type="match status" value="1"/>
</dbReference>
<evidence type="ECO:0000256" key="5">
    <source>
        <dbReference type="ARBA" id="ARBA00022600"/>
    </source>
</evidence>
<dbReference type="GO" id="GO:0003844">
    <property type="term" value="F:1,4-alpha-glucan branching enzyme activity"/>
    <property type="evidence" value="ECO:0007669"/>
    <property type="project" value="UniProtKB-EC"/>
</dbReference>
<dbReference type="InterPro" id="IPR006048">
    <property type="entry name" value="A-amylase/branching_C"/>
</dbReference>
<evidence type="ECO:0000256" key="7">
    <source>
        <dbReference type="ARBA" id="ARBA00022679"/>
    </source>
</evidence>
<keyword evidence="7 10" id="KW-0808">Transferase</keyword>
<dbReference type="Proteomes" id="UP001253595">
    <property type="component" value="Unassembled WGS sequence"/>
</dbReference>
<sequence>MLNVKQDKPLSHEMLRIVTATHHDPFEVLGRHPLGATSTAAADTFVRVYLPGARTATLVINEQHHALKRIEGTDFFEWYGLAKILPEHYLVQWYDRHNTMHTEFDPYSFAPQLGDIDMHLFAEGQHWNIYQHLGAHPRTVDGIEGVLFATWAPNAERISVVGDFNDWDGRQHPLRVRGGSGLWEVFIPGIKAGALYKFEIRNRATGAVFLKSDPYGQAFELRPLTGSIVKAPSDYEWQDGDWLNKRAHWDWQSSPLSVYEMHLGSWRRGWVGEFMNYRELAHQVVDYIKPLGFTHIEIMPVSEHPLDDSWGYQTTGYYAPTSRFGTPDDFRYFVDYLHRHNIGIILDWVPAHFPKDAHALARFDGSALYEHEDPRLGEHRDWGTLIYNYGRNEVRNFLLANALFWLKEYHLDGLRVDAVASMLHLDYSREPGEWIPNIHGGNENLEAMSFLQKLNEVCHGQHPGALVIAEESTAWPQVTRPTWVGGLGFSMKWNMGWMHDTLDYISKDPIHRQYHHNQLTFGMMYAFTENFMLPFSHDEVVHGKGSMINKMPGDDWQKFANLRLLYTYLFTYPGTKLLFMGSEFAQWSEWAQSRTLDWDLLDYAPHQGMHTLVKDLNHCYTSMPSLYQRNFRGDGFEWIDCHDSTQSIVSYIRKSDHDFSIVILNFTPVTRTNYRIGVPVAGAYHEILNSDSSFYGGSNWGNSNPIYSQPVPWMNHQQSLEVNLPPLGALILKLA</sequence>
<dbReference type="CDD" id="cd02855">
    <property type="entry name" value="E_set_GBE_prok_N"/>
    <property type="match status" value="1"/>
</dbReference>
<dbReference type="InterPro" id="IPR014756">
    <property type="entry name" value="Ig_E-set"/>
</dbReference>
<feature type="active site" description="Nucleophile" evidence="10">
    <location>
        <position position="417"/>
    </location>
</feature>
<evidence type="ECO:0000256" key="8">
    <source>
        <dbReference type="ARBA" id="ARBA00023056"/>
    </source>
</evidence>
<dbReference type="InterPro" id="IPR013780">
    <property type="entry name" value="Glyco_hydro_b"/>
</dbReference>
<evidence type="ECO:0000256" key="10">
    <source>
        <dbReference type="HAMAP-Rule" id="MF_00685"/>
    </source>
</evidence>
<dbReference type="InterPro" id="IPR044143">
    <property type="entry name" value="GlgB_N_E_set_prok"/>
</dbReference>
<dbReference type="Pfam" id="PF02806">
    <property type="entry name" value="Alpha-amylase_C"/>
    <property type="match status" value="1"/>
</dbReference>
<dbReference type="NCBIfam" id="NF003811">
    <property type="entry name" value="PRK05402.1"/>
    <property type="match status" value="1"/>
</dbReference>
<dbReference type="EC" id="2.4.1.18" evidence="10"/>
<evidence type="ECO:0000259" key="11">
    <source>
        <dbReference type="SMART" id="SM00642"/>
    </source>
</evidence>
<dbReference type="InterPro" id="IPR004193">
    <property type="entry name" value="Glyco_hydro_13_N"/>
</dbReference>
<name>A0ABU1UWN2_9GAMM</name>
<organism evidence="12 13">
    <name type="scientific">Cellvibrio fibrivorans</name>
    <dbReference type="NCBI Taxonomy" id="126350"/>
    <lineage>
        <taxon>Bacteria</taxon>
        <taxon>Pseudomonadati</taxon>
        <taxon>Pseudomonadota</taxon>
        <taxon>Gammaproteobacteria</taxon>
        <taxon>Cellvibrionales</taxon>
        <taxon>Cellvibrionaceae</taxon>
        <taxon>Cellvibrio</taxon>
    </lineage>
</organism>
<comment type="caution">
    <text evidence="12">The sequence shown here is derived from an EMBL/GenBank/DDBJ whole genome shotgun (WGS) entry which is preliminary data.</text>
</comment>
<protein>
    <recommendedName>
        <fullName evidence="10">1,4-alpha-glucan branching enzyme GlgB</fullName>
        <ecNumber evidence="10">2.4.1.18</ecNumber>
    </recommendedName>
    <alternativeName>
        <fullName evidence="10">1,4-alpha-D-glucan:1,4-alpha-D-glucan 6-glucosyl-transferase</fullName>
    </alternativeName>
    <alternativeName>
        <fullName evidence="10">Alpha-(1-&gt;4)-glucan branching enzyme</fullName>
    </alternativeName>
    <alternativeName>
        <fullName evidence="10">Glycogen branching enzyme</fullName>
        <shortName evidence="10">BE</shortName>
    </alternativeName>
</protein>
<dbReference type="Gene3D" id="3.20.20.80">
    <property type="entry name" value="Glycosidases"/>
    <property type="match status" value="1"/>
</dbReference>
<dbReference type="SUPFAM" id="SSF51011">
    <property type="entry name" value="Glycosyl hydrolase domain"/>
    <property type="match status" value="1"/>
</dbReference>
<evidence type="ECO:0000256" key="1">
    <source>
        <dbReference type="ARBA" id="ARBA00000826"/>
    </source>
</evidence>
<comment type="pathway">
    <text evidence="3 10">Glycan biosynthesis; glycogen biosynthesis.</text>
</comment>
<keyword evidence="6 10" id="KW-0328">Glycosyltransferase</keyword>
<keyword evidence="9 10" id="KW-0119">Carbohydrate metabolism</keyword>
<comment type="function">
    <text evidence="2 10">Catalyzes the formation of the alpha-1,6-glucosidic linkages in glycogen by scission of a 1,4-alpha-linked oligosaccharide from growing alpha-1,4-glucan chains and the subsequent attachment of the oligosaccharide to the alpha-1,6 position.</text>
</comment>
<keyword evidence="13" id="KW-1185">Reference proteome</keyword>
<reference evidence="12 13" key="1">
    <citation type="submission" date="2023-07" db="EMBL/GenBank/DDBJ databases">
        <title>Sorghum-associated microbial communities from plants grown in Nebraska, USA.</title>
        <authorList>
            <person name="Schachtman D."/>
        </authorList>
    </citation>
    <scope>NUCLEOTIDE SEQUENCE [LARGE SCALE GENOMIC DNA]</scope>
    <source>
        <strain evidence="12 13">BE190</strain>
    </source>
</reference>
<dbReference type="SMART" id="SM00642">
    <property type="entry name" value="Aamy"/>
    <property type="match status" value="1"/>
</dbReference>
<dbReference type="InterPro" id="IPR006047">
    <property type="entry name" value="GH13_cat_dom"/>
</dbReference>
<dbReference type="Gene3D" id="2.60.40.1180">
    <property type="entry name" value="Golgi alpha-mannosidase II"/>
    <property type="match status" value="1"/>
</dbReference>
<dbReference type="NCBIfam" id="NF008967">
    <property type="entry name" value="PRK12313.1"/>
    <property type="match status" value="1"/>
</dbReference>
<dbReference type="SUPFAM" id="SSF81296">
    <property type="entry name" value="E set domains"/>
    <property type="match status" value="2"/>
</dbReference>
<dbReference type="RefSeq" id="WP_310070945.1">
    <property type="nucleotide sequence ID" value="NZ_JAVDVX010000002.1"/>
</dbReference>
<dbReference type="InterPro" id="IPR017853">
    <property type="entry name" value="GH"/>
</dbReference>
<evidence type="ECO:0000256" key="4">
    <source>
        <dbReference type="ARBA" id="ARBA00009000"/>
    </source>
</evidence>
<evidence type="ECO:0000256" key="6">
    <source>
        <dbReference type="ARBA" id="ARBA00022676"/>
    </source>
</evidence>